<name>A0A3S4SLF4_9ACTO</name>
<dbReference type="PROSITE" id="PS51318">
    <property type="entry name" value="TAT"/>
    <property type="match status" value="1"/>
</dbReference>
<evidence type="ECO:0000313" key="1">
    <source>
        <dbReference type="EMBL" id="VEG75509.1"/>
    </source>
</evidence>
<proteinExistence type="predicted"/>
<reference evidence="1 2" key="1">
    <citation type="submission" date="2018-12" db="EMBL/GenBank/DDBJ databases">
        <authorList>
            <consortium name="Pathogen Informatics"/>
        </authorList>
    </citation>
    <scope>NUCLEOTIDE SEQUENCE [LARGE SCALE GENOMIC DNA]</scope>
    <source>
        <strain evidence="1 2">NCTC11923</strain>
    </source>
</reference>
<sequence>MSSIPGTTRRTALTVLGATTVGASLMGGGPVGAAQAAGTTHLRLRFSDANGNAMGLAAVRSIQSHGLGEVGYDDALLDSSTLEVVAIAPLYQDESGAISLDAPTGRSCTLTMSWPTSHGYSALMVDLPASGEVEVMEAAARSLHSRQEARAAGVSDAALASARATTGAELTACQKAASATQRGAHAVRALESASTAQLALDGALSTTAPGDSVLGVTFTRPPSSAEASGLAGRLGGAGRTAVRIVVEDPGDAAAMAQWRGAVTTLQAQGIRVVGQICDSRIMAGLDDAAWDRRVSTLLTGLPGLETWEIGNELGGNWLGASPLPRIIRAAKAVRQRTKATTLLTLYYQLGLDSAEHSVFNTARAVAASELAGLVDVVGLSVYPQWHPLGTAADRVLSALAATFPKARTAVTELGYGGPSLSGPWWFGSKTDVAAGRRAVIDHITKAALGRPGAWGAPFWWYYLEDEAPGAVGGPVQPTLARLKPA</sequence>
<evidence type="ECO:0008006" key="3">
    <source>
        <dbReference type="Google" id="ProtNLM"/>
    </source>
</evidence>
<keyword evidence="2" id="KW-1185">Reference proteome</keyword>
<protein>
    <recommendedName>
        <fullName evidence="3">Tat pathway signal sequence</fullName>
    </recommendedName>
</protein>
<dbReference type="KEGG" id="asla:NCTC11923_02180"/>
<dbReference type="InterPro" id="IPR006311">
    <property type="entry name" value="TAT_signal"/>
</dbReference>
<dbReference type="STRING" id="1278298.GCA_000428685_01282"/>
<dbReference type="Proteomes" id="UP000276899">
    <property type="component" value="Chromosome"/>
</dbReference>
<dbReference type="InterPro" id="IPR017853">
    <property type="entry name" value="GH"/>
</dbReference>
<evidence type="ECO:0000313" key="2">
    <source>
        <dbReference type="Proteomes" id="UP000276899"/>
    </source>
</evidence>
<dbReference type="EMBL" id="LR134363">
    <property type="protein sequence ID" value="VEG75509.1"/>
    <property type="molecule type" value="Genomic_DNA"/>
</dbReference>
<organism evidence="1 2">
    <name type="scientific">Actinomyces slackii</name>
    <dbReference type="NCBI Taxonomy" id="52774"/>
    <lineage>
        <taxon>Bacteria</taxon>
        <taxon>Bacillati</taxon>
        <taxon>Actinomycetota</taxon>
        <taxon>Actinomycetes</taxon>
        <taxon>Actinomycetales</taxon>
        <taxon>Actinomycetaceae</taxon>
        <taxon>Actinomyces</taxon>
    </lineage>
</organism>
<dbReference type="AlphaFoldDB" id="A0A3S4SLF4"/>
<accession>A0A3S4SLF4</accession>
<gene>
    <name evidence="1" type="ORF">NCTC11923_02180</name>
</gene>
<dbReference type="SUPFAM" id="SSF51445">
    <property type="entry name" value="(Trans)glycosidases"/>
    <property type="match status" value="1"/>
</dbReference>